<dbReference type="EMBL" id="BIXY01000028">
    <property type="protein sequence ID" value="GCF08659.1"/>
    <property type="molecule type" value="Genomic_DNA"/>
</dbReference>
<dbReference type="Proteomes" id="UP000322530">
    <property type="component" value="Unassembled WGS sequence"/>
</dbReference>
<dbReference type="InterPro" id="IPR039532">
    <property type="entry name" value="TetR_C_Firmicutes"/>
</dbReference>
<comment type="caution">
    <text evidence="4">The sequence shown here is derived from an EMBL/GenBank/DDBJ whole genome shotgun (WGS) entry which is preliminary data.</text>
</comment>
<protein>
    <submittedName>
        <fullName evidence="4">TetR family transcriptional regulator</fullName>
    </submittedName>
</protein>
<dbReference type="Pfam" id="PF14278">
    <property type="entry name" value="TetR_C_8"/>
    <property type="match status" value="1"/>
</dbReference>
<evidence type="ECO:0000313" key="4">
    <source>
        <dbReference type="EMBL" id="GCF08659.1"/>
    </source>
</evidence>
<evidence type="ECO:0000259" key="3">
    <source>
        <dbReference type="PROSITE" id="PS50977"/>
    </source>
</evidence>
<dbReference type="GO" id="GO:0003677">
    <property type="term" value="F:DNA binding"/>
    <property type="evidence" value="ECO:0007669"/>
    <property type="project" value="UniProtKB-UniRule"/>
</dbReference>
<name>A0A5A5TCB9_9CHLR</name>
<gene>
    <name evidence="4" type="ORF">KDI_22230</name>
</gene>
<dbReference type="InterPro" id="IPR001647">
    <property type="entry name" value="HTH_TetR"/>
</dbReference>
<evidence type="ECO:0000256" key="1">
    <source>
        <dbReference type="ARBA" id="ARBA00023125"/>
    </source>
</evidence>
<feature type="DNA-binding region" description="H-T-H motif" evidence="2">
    <location>
        <begin position="33"/>
        <end position="52"/>
    </location>
</feature>
<dbReference type="AlphaFoldDB" id="A0A5A5TCB9"/>
<sequence>MRKNQDIRARFTRKLLQDTLIALLAEKRFEMITVGEIAERAMVNRATFYRHYQDKYALGNSLFQEAIDQLTCDLSSPLKSPSASEVEGVITLLAASFTHIAEYSRLYRVMVMNAWFTTKMHDTLAELLSKRLRLPPSSSQNAVEGMPEEIAVASLANWFISMIRWWLENGMPYSPRQMALWCTTFISSGLFQAMGIPLPH</sequence>
<keyword evidence="1 2" id="KW-0238">DNA-binding</keyword>
<dbReference type="InterPro" id="IPR009057">
    <property type="entry name" value="Homeodomain-like_sf"/>
</dbReference>
<feature type="domain" description="HTH tetR-type" evidence="3">
    <location>
        <begin position="10"/>
        <end position="70"/>
    </location>
</feature>
<dbReference type="SUPFAM" id="SSF46689">
    <property type="entry name" value="Homeodomain-like"/>
    <property type="match status" value="1"/>
</dbReference>
<dbReference type="PANTHER" id="PTHR43479:SF23">
    <property type="entry name" value="HTH TETR-TYPE DOMAIN-CONTAINING PROTEIN"/>
    <property type="match status" value="1"/>
</dbReference>
<reference evidence="4 5" key="1">
    <citation type="submission" date="2019-01" db="EMBL/GenBank/DDBJ databases">
        <title>Draft genome sequence of Dictyobacter sp. Uno17.</title>
        <authorList>
            <person name="Wang C.M."/>
            <person name="Zheng Y."/>
            <person name="Sakai Y."/>
            <person name="Abe K."/>
            <person name="Yokota A."/>
            <person name="Yabe S."/>
        </authorList>
    </citation>
    <scope>NUCLEOTIDE SEQUENCE [LARGE SCALE GENOMIC DNA]</scope>
    <source>
        <strain evidence="4 5">Uno17</strain>
    </source>
</reference>
<dbReference type="Gene3D" id="1.10.357.10">
    <property type="entry name" value="Tetracycline Repressor, domain 2"/>
    <property type="match status" value="1"/>
</dbReference>
<dbReference type="PROSITE" id="PS50977">
    <property type="entry name" value="HTH_TETR_2"/>
    <property type="match status" value="1"/>
</dbReference>
<accession>A0A5A5TCB9</accession>
<keyword evidence="5" id="KW-1185">Reference proteome</keyword>
<proteinExistence type="predicted"/>
<organism evidence="4 5">
    <name type="scientific">Dictyobacter arantiisoli</name>
    <dbReference type="NCBI Taxonomy" id="2014874"/>
    <lineage>
        <taxon>Bacteria</taxon>
        <taxon>Bacillati</taxon>
        <taxon>Chloroflexota</taxon>
        <taxon>Ktedonobacteria</taxon>
        <taxon>Ktedonobacterales</taxon>
        <taxon>Dictyobacteraceae</taxon>
        <taxon>Dictyobacter</taxon>
    </lineage>
</organism>
<dbReference type="PANTHER" id="PTHR43479">
    <property type="entry name" value="ACREF/ENVCD OPERON REPRESSOR-RELATED"/>
    <property type="match status" value="1"/>
</dbReference>
<dbReference type="Pfam" id="PF00440">
    <property type="entry name" value="TetR_N"/>
    <property type="match status" value="1"/>
</dbReference>
<evidence type="ECO:0000313" key="5">
    <source>
        <dbReference type="Proteomes" id="UP000322530"/>
    </source>
</evidence>
<dbReference type="InterPro" id="IPR050624">
    <property type="entry name" value="HTH-type_Tx_Regulator"/>
</dbReference>
<evidence type="ECO:0000256" key="2">
    <source>
        <dbReference type="PROSITE-ProRule" id="PRU00335"/>
    </source>
</evidence>